<keyword evidence="1" id="KW-0862">Zinc</keyword>
<dbReference type="Proteomes" id="UP000838756">
    <property type="component" value="Unassembled WGS sequence"/>
</dbReference>
<dbReference type="InterPro" id="IPR005135">
    <property type="entry name" value="Endo/exonuclease/phosphatase"/>
</dbReference>
<feature type="domain" description="CCHC-type" evidence="4">
    <location>
        <begin position="537"/>
        <end position="551"/>
    </location>
</feature>
<evidence type="ECO:0000256" key="3">
    <source>
        <dbReference type="SAM" id="MobiDB-lite"/>
    </source>
</evidence>
<dbReference type="PROSITE" id="PS50158">
    <property type="entry name" value="ZF_CCHC"/>
    <property type="match status" value="2"/>
</dbReference>
<feature type="non-terminal residue" evidence="5">
    <location>
        <position position="758"/>
    </location>
</feature>
<organism evidence="5 6">
    <name type="scientific">Pararge aegeria aegeria</name>
    <dbReference type="NCBI Taxonomy" id="348720"/>
    <lineage>
        <taxon>Eukaryota</taxon>
        <taxon>Metazoa</taxon>
        <taxon>Ecdysozoa</taxon>
        <taxon>Arthropoda</taxon>
        <taxon>Hexapoda</taxon>
        <taxon>Insecta</taxon>
        <taxon>Pterygota</taxon>
        <taxon>Neoptera</taxon>
        <taxon>Endopterygota</taxon>
        <taxon>Lepidoptera</taxon>
        <taxon>Glossata</taxon>
        <taxon>Ditrysia</taxon>
        <taxon>Papilionoidea</taxon>
        <taxon>Nymphalidae</taxon>
        <taxon>Satyrinae</taxon>
        <taxon>Satyrini</taxon>
        <taxon>Parargina</taxon>
        <taxon>Pararge</taxon>
    </lineage>
</organism>
<feature type="compositionally biased region" description="Polar residues" evidence="3">
    <location>
        <begin position="42"/>
        <end position="52"/>
    </location>
</feature>
<feature type="compositionally biased region" description="Basic residues" evidence="3">
    <location>
        <begin position="262"/>
        <end position="273"/>
    </location>
</feature>
<feature type="compositionally biased region" description="Basic residues" evidence="3">
    <location>
        <begin position="308"/>
        <end position="317"/>
    </location>
</feature>
<dbReference type="InterPro" id="IPR001878">
    <property type="entry name" value="Znf_CCHC"/>
</dbReference>
<dbReference type="GO" id="GO:0003676">
    <property type="term" value="F:nucleic acid binding"/>
    <property type="evidence" value="ECO:0007669"/>
    <property type="project" value="InterPro"/>
</dbReference>
<dbReference type="SUPFAM" id="SSF57756">
    <property type="entry name" value="Retrovirus zinc finger-like domains"/>
    <property type="match status" value="1"/>
</dbReference>
<dbReference type="OrthoDB" id="415822at2759"/>
<feature type="domain" description="CCHC-type" evidence="4">
    <location>
        <begin position="514"/>
        <end position="529"/>
    </location>
</feature>
<evidence type="ECO:0000256" key="1">
    <source>
        <dbReference type="PROSITE-ProRule" id="PRU00047"/>
    </source>
</evidence>
<evidence type="ECO:0000313" key="5">
    <source>
        <dbReference type="EMBL" id="CAH2222456.1"/>
    </source>
</evidence>
<dbReference type="AlphaFoldDB" id="A0A8S4QX94"/>
<feature type="region of interest" description="Disordered" evidence="3">
    <location>
        <begin position="1"/>
        <end position="96"/>
    </location>
</feature>
<dbReference type="SMART" id="SM00343">
    <property type="entry name" value="ZnF_C2HC"/>
    <property type="match status" value="2"/>
</dbReference>
<keyword evidence="1" id="KW-0863">Zinc-finger</keyword>
<dbReference type="GO" id="GO:0003824">
    <property type="term" value="F:catalytic activity"/>
    <property type="evidence" value="ECO:0007669"/>
    <property type="project" value="InterPro"/>
</dbReference>
<dbReference type="Gene3D" id="4.10.60.10">
    <property type="entry name" value="Zinc finger, CCHC-type"/>
    <property type="match status" value="1"/>
</dbReference>
<reference evidence="5" key="1">
    <citation type="submission" date="2022-03" db="EMBL/GenBank/DDBJ databases">
        <authorList>
            <person name="Lindestad O."/>
        </authorList>
    </citation>
    <scope>NUCLEOTIDE SEQUENCE</scope>
</reference>
<keyword evidence="1" id="KW-0479">Metal-binding</keyword>
<feature type="region of interest" description="Disordered" evidence="3">
    <location>
        <begin position="250"/>
        <end position="329"/>
    </location>
</feature>
<protein>
    <submittedName>
        <fullName evidence="5">Jg24555 protein</fullName>
    </submittedName>
</protein>
<dbReference type="InterPro" id="IPR036875">
    <property type="entry name" value="Znf_CCHC_sf"/>
</dbReference>
<dbReference type="EMBL" id="CAKXAJ010020465">
    <property type="protein sequence ID" value="CAH2222456.1"/>
    <property type="molecule type" value="Genomic_DNA"/>
</dbReference>
<dbReference type="SUPFAM" id="SSF56219">
    <property type="entry name" value="DNase I-like"/>
    <property type="match status" value="1"/>
</dbReference>
<evidence type="ECO:0000313" key="6">
    <source>
        <dbReference type="Proteomes" id="UP000838756"/>
    </source>
</evidence>
<keyword evidence="2" id="KW-0175">Coiled coil</keyword>
<dbReference type="Pfam" id="PF14529">
    <property type="entry name" value="Exo_endo_phos_2"/>
    <property type="match status" value="1"/>
</dbReference>
<gene>
    <name evidence="5" type="primary">jg24555</name>
    <name evidence="5" type="ORF">PAEG_LOCUS6762</name>
</gene>
<dbReference type="CDD" id="cd09077">
    <property type="entry name" value="R1-I-EN"/>
    <property type="match status" value="1"/>
</dbReference>
<keyword evidence="6" id="KW-1185">Reference proteome</keyword>
<comment type="caution">
    <text evidence="5">The sequence shown here is derived from an EMBL/GenBank/DDBJ whole genome shotgun (WGS) entry which is preliminary data.</text>
</comment>
<dbReference type="Pfam" id="PF00098">
    <property type="entry name" value="zf-CCHC"/>
    <property type="match status" value="1"/>
</dbReference>
<proteinExistence type="predicted"/>
<name>A0A8S4QX94_9NEOP</name>
<dbReference type="Gene3D" id="3.60.10.10">
    <property type="entry name" value="Endonuclease/exonuclease/phosphatase"/>
    <property type="match status" value="1"/>
</dbReference>
<accession>A0A8S4QX94</accession>
<dbReference type="InterPro" id="IPR036691">
    <property type="entry name" value="Endo/exonu/phosph_ase_sf"/>
</dbReference>
<dbReference type="GO" id="GO:0008270">
    <property type="term" value="F:zinc ion binding"/>
    <property type="evidence" value="ECO:0007669"/>
    <property type="project" value="UniProtKB-KW"/>
</dbReference>
<feature type="coiled-coil region" evidence="2">
    <location>
        <begin position="158"/>
        <end position="199"/>
    </location>
</feature>
<evidence type="ECO:0000256" key="2">
    <source>
        <dbReference type="SAM" id="Coils"/>
    </source>
</evidence>
<feature type="region of interest" description="Disordered" evidence="3">
    <location>
        <begin position="571"/>
        <end position="605"/>
    </location>
</feature>
<evidence type="ECO:0000259" key="4">
    <source>
        <dbReference type="PROSITE" id="PS50158"/>
    </source>
</evidence>
<sequence length="758" mass="83369">MESTNRKVNVKGQEGLQRDEEETGVLSRPSEKESEADGSDCSLASTASTASGVQARKRRQPYLCKPGMAKKPAVDDADISDPYEAAPTTRAKKDLPSVEDLQKELQNRSFADVGAQIVESVSTIEKVVDSSRNLKGTHAHSLRIAARTALAAVAELAKRTSTTDLEKLQRENGELRLELTNLRSEVVRLTTEVNNLHKRRTGLENPIQQVVLTADEDPIVHRIEALMDRKLAAFKAEVFPEIAARPPLEIGSEITQTDMTQKKKKNGKSKKTTKNVARPPQLVTEKPSTPLVDPNPELSDTATWSKVVGRKARKQLSRKSGAVTTRGPTTTSSLLKKLVKPPVSPKTAAVTLTLTENSTVNYASVMAAAKERVSLMDCGILQVRQKRAITGGLVLEVPGPDSAKKADALAERLRVALVDMGVRVARPIKTGEVRVMDLDESITKQDIATAIAESGGCLEQEVKVGEIRLNTFRLGTVWVRCPLTVVRKLAEEKHVRVGWVSARVQVLAARKLQCFRCLEMGHVRKQCQNAVDRSSCCYNCGEIEHKARECKAQSPKCPLCADLGRPADHRLGSDKCNPPKNKTQAPTGSRRVRKEAQSANEPTEEATRDLLQQCLAEWSVALAVLAEPYKVPNNPRWFGSVGDSVAIYWGGGQGDPFCSILERGPGYVAVEWGPFIVIGCYISPNSGLDAYESYLDELAICIRRYLPRPMLVLGDFNAHSRVWGDKRNDRRGDIIQEWAAELDLRLLNQGSTSTCVRW</sequence>